<reference evidence="1" key="1">
    <citation type="submission" date="2023-07" db="EMBL/GenBank/DDBJ databases">
        <authorList>
            <person name="Pelsma A.J. K."/>
        </authorList>
    </citation>
    <scope>NUCLEOTIDE SEQUENCE</scope>
</reference>
<organism evidence="1">
    <name type="scientific">freshwater sediment metagenome</name>
    <dbReference type="NCBI Taxonomy" id="556182"/>
    <lineage>
        <taxon>unclassified sequences</taxon>
        <taxon>metagenomes</taxon>
        <taxon>ecological metagenomes</taxon>
    </lineage>
</organism>
<sequence>MSKKTKQRDSAAATKVTRIERRERVLETLRAKGIDKETLVNVTEQLRNERYEAEVAAARMFYAGGNKITPVEFSDQLSDAKRRCNGVLAAAMGVIDVSSDGDLSGGLIQLIDDLLSHLTRLECAFSAEIWQAHIEAKAE</sequence>
<evidence type="ECO:0000313" key="1">
    <source>
        <dbReference type="EMBL" id="CAJ0876493.1"/>
    </source>
</evidence>
<dbReference type="EMBL" id="OY288114">
    <property type="protein sequence ID" value="CAJ0876493.1"/>
    <property type="molecule type" value="Genomic_DNA"/>
</dbReference>
<protein>
    <submittedName>
        <fullName evidence="1">Uncharacterized protein</fullName>
    </submittedName>
</protein>
<proteinExistence type="predicted"/>
<accession>A0AA48M0M8</accession>
<gene>
    <name evidence="1" type="ORF">AMST5_02790</name>
</gene>
<name>A0AA48M0M8_9ZZZZ</name>
<dbReference type="AlphaFoldDB" id="A0AA48M0M8"/>